<feature type="coiled-coil region" evidence="9">
    <location>
        <begin position="6"/>
        <end position="464"/>
    </location>
</feature>
<name>A0A368F7B4_ANCCA</name>
<evidence type="ECO:0000256" key="6">
    <source>
        <dbReference type="ARBA" id="ARBA00023123"/>
    </source>
</evidence>
<keyword evidence="6" id="KW-0518">Myosin</keyword>
<reference evidence="11 12" key="1">
    <citation type="submission" date="2014-10" db="EMBL/GenBank/DDBJ databases">
        <title>Draft genome of the hookworm Ancylostoma caninum.</title>
        <authorList>
            <person name="Mitreva M."/>
        </authorList>
    </citation>
    <scope>NUCLEOTIDE SEQUENCE [LARGE SCALE GENOMIC DNA]</scope>
    <source>
        <strain evidence="11 12">Baltimore</strain>
    </source>
</reference>
<dbReference type="Proteomes" id="UP000252519">
    <property type="component" value="Unassembled WGS sequence"/>
</dbReference>
<protein>
    <submittedName>
        <fullName evidence="11">M protein repeat protein</fullName>
    </submittedName>
</protein>
<dbReference type="EMBL" id="JOJR01003259">
    <property type="protein sequence ID" value="RCN27942.1"/>
    <property type="molecule type" value="Genomic_DNA"/>
</dbReference>
<dbReference type="AlphaFoldDB" id="A0A368F7B4"/>
<dbReference type="GO" id="GO:0016459">
    <property type="term" value="C:myosin complex"/>
    <property type="evidence" value="ECO:0007669"/>
    <property type="project" value="UniProtKB-KW"/>
</dbReference>
<accession>A0A368F7B4</accession>
<dbReference type="GO" id="GO:0030016">
    <property type="term" value="C:myofibril"/>
    <property type="evidence" value="ECO:0007669"/>
    <property type="project" value="UniProtKB-SubCell"/>
</dbReference>
<feature type="domain" description="Myosin tail" evidence="10">
    <location>
        <begin position="147"/>
        <end position="464"/>
    </location>
</feature>
<organism evidence="11 12">
    <name type="scientific">Ancylostoma caninum</name>
    <name type="common">Dog hookworm</name>
    <dbReference type="NCBI Taxonomy" id="29170"/>
    <lineage>
        <taxon>Eukaryota</taxon>
        <taxon>Metazoa</taxon>
        <taxon>Ecdysozoa</taxon>
        <taxon>Nematoda</taxon>
        <taxon>Chromadorea</taxon>
        <taxon>Rhabditida</taxon>
        <taxon>Rhabditina</taxon>
        <taxon>Rhabditomorpha</taxon>
        <taxon>Strongyloidea</taxon>
        <taxon>Ancylostomatidae</taxon>
        <taxon>Ancylostomatinae</taxon>
        <taxon>Ancylostoma</taxon>
    </lineage>
</organism>
<gene>
    <name evidence="11" type="ORF">ANCCAN_26319</name>
</gene>
<keyword evidence="5 9" id="KW-0175">Coiled coil</keyword>
<comment type="similarity">
    <text evidence="2">Belongs to the paramyosin family.</text>
</comment>
<comment type="caution">
    <text evidence="11">The sequence shown here is derived from an EMBL/GenBank/DDBJ whole genome shotgun (WGS) entry which is preliminary data.</text>
</comment>
<evidence type="ECO:0000259" key="10">
    <source>
        <dbReference type="Pfam" id="PF01576"/>
    </source>
</evidence>
<evidence type="ECO:0000256" key="7">
    <source>
        <dbReference type="ARBA" id="ARBA00023175"/>
    </source>
</evidence>
<evidence type="ECO:0000256" key="2">
    <source>
        <dbReference type="ARBA" id="ARBA00008447"/>
    </source>
</evidence>
<keyword evidence="4" id="KW-0963">Cytoplasm</keyword>
<sequence length="481" mass="55283">MAENQLTDQANRLQQYCEENEQLVAKLNRVTNELDVAAKARETDVEKNGNLLKKIANLEMTIAEMTEASEEANKNRSTLVAKLRKAEDEIAALLDAQEDIKQASEKAEKVRNCEIASLKSQIAEARKRFDDELEQHVADLQRKAALKESKELQEQIEAMEKERRLLRLEVDNLASTKDDAGKSMFELEKAKKRLEEELAEARDQIVELEDALQMADDAKTRGEVMLQAAKQDWERQLSQRSEEEEDQRRSLNKRLRELEEEIGIEQRLRTQTLQSKKKLEAQLQTLQEDMEHLAKQNEEANRQLRRVNMIVKEAETEGAEARAAMDEALCKARDFEKRLRTAEAEVSRLTGDLSAVQAARRKVEAERDDLAEELSSIQQGGLIGQDEKKRYEKRIADLQEMVEEEQTSNELVNEKLKKAQAQVEQLTSELTMERSMCERADADKATLERALRDLKVQLQDAEGVLNYSFGAMYFVCFCDQY</sequence>
<dbReference type="SUPFAM" id="SSF90257">
    <property type="entry name" value="Myosin rod fragments"/>
    <property type="match status" value="2"/>
</dbReference>
<dbReference type="GO" id="GO:0032982">
    <property type="term" value="C:myosin filament"/>
    <property type="evidence" value="ECO:0007669"/>
    <property type="project" value="UniProtKB-KW"/>
</dbReference>
<keyword evidence="12" id="KW-1185">Reference proteome</keyword>
<keyword evidence="7" id="KW-0505">Motor protein</keyword>
<keyword evidence="3" id="KW-0787">Thick filament</keyword>
<keyword evidence="8" id="KW-0514">Muscle protein</keyword>
<evidence type="ECO:0000313" key="12">
    <source>
        <dbReference type="Proteomes" id="UP000252519"/>
    </source>
</evidence>
<dbReference type="PANTHER" id="PTHR46349">
    <property type="entry name" value="CINGULIN-LIKE PROTEIN 1-RELATED"/>
    <property type="match status" value="1"/>
</dbReference>
<dbReference type="InterPro" id="IPR002928">
    <property type="entry name" value="Myosin_tail"/>
</dbReference>
<evidence type="ECO:0000256" key="5">
    <source>
        <dbReference type="ARBA" id="ARBA00023054"/>
    </source>
</evidence>
<evidence type="ECO:0000256" key="4">
    <source>
        <dbReference type="ARBA" id="ARBA00022490"/>
    </source>
</evidence>
<evidence type="ECO:0000256" key="3">
    <source>
        <dbReference type="ARBA" id="ARBA00022433"/>
    </source>
</evidence>
<evidence type="ECO:0000256" key="9">
    <source>
        <dbReference type="SAM" id="Coils"/>
    </source>
</evidence>
<proteinExistence type="inferred from homology"/>
<evidence type="ECO:0000313" key="11">
    <source>
        <dbReference type="EMBL" id="RCN27942.1"/>
    </source>
</evidence>
<dbReference type="PANTHER" id="PTHR46349:SF7">
    <property type="entry name" value="MYOSIN TAIL DOMAIN-CONTAINING PROTEIN"/>
    <property type="match status" value="1"/>
</dbReference>
<evidence type="ECO:0000256" key="1">
    <source>
        <dbReference type="ARBA" id="ARBA00004657"/>
    </source>
</evidence>
<dbReference type="GO" id="GO:0005923">
    <property type="term" value="C:bicellular tight junction"/>
    <property type="evidence" value="ECO:0007669"/>
    <property type="project" value="TreeGrafter"/>
</dbReference>
<dbReference type="OrthoDB" id="10055605at2759"/>
<comment type="subcellular location">
    <subcellularLocation>
        <location evidence="1">Cytoplasm</location>
        <location evidence="1">Myofibril</location>
    </subcellularLocation>
</comment>
<dbReference type="Pfam" id="PF01576">
    <property type="entry name" value="Myosin_tail_1"/>
    <property type="match status" value="1"/>
</dbReference>
<dbReference type="STRING" id="29170.A0A368F7B4"/>
<evidence type="ECO:0000256" key="8">
    <source>
        <dbReference type="ARBA" id="ARBA00023179"/>
    </source>
</evidence>